<dbReference type="EMBL" id="RIBY02001959">
    <property type="protein sequence ID" value="KAH9826739.1"/>
    <property type="molecule type" value="Genomic_DNA"/>
</dbReference>
<accession>A0A9W7SQH2</accession>
<feature type="region of interest" description="Disordered" evidence="1">
    <location>
        <begin position="1299"/>
        <end position="1335"/>
    </location>
</feature>
<feature type="compositionally biased region" description="Basic and acidic residues" evidence="1">
    <location>
        <begin position="990"/>
        <end position="1001"/>
    </location>
</feature>
<comment type="caution">
    <text evidence="3">The sequence shown here is derived from an EMBL/GenBank/DDBJ whole genome shotgun (WGS) entry which is preliminary data.</text>
</comment>
<feature type="compositionally biased region" description="Low complexity" evidence="1">
    <location>
        <begin position="64"/>
        <end position="75"/>
    </location>
</feature>
<dbReference type="Proteomes" id="UP001138500">
    <property type="component" value="Unassembled WGS sequence"/>
</dbReference>
<dbReference type="FunFam" id="2.30.29.30:FF:000203">
    <property type="entry name" value="PH domain-containing protein"/>
    <property type="match status" value="1"/>
</dbReference>
<sequence>MSQWAPGSRSPSADAAAPPSPTTNKPPVIENDQPSRGVLKKQQSLRINTETPPAARSQHDFHAPNSPRSPSTPSRARGDSRVQARPLSMIQTYNPPQMDVATDTPPELQPIFTFLNSHSNKLYQEGYFLKLHDLDTRGRPSADRTWSECFAQLVGTVLSLWDAAALDAAGEDGEVVPTFINLSDASIKMIESLPMNGAQGGSLQNVLSVSTAANNRYLLHFNSLNSLTQWTAGIRLAMFEHAQLQEAYTGSLIAGKGRDLNNIKAIMERSRFQHEDWARVRFGAGTPWKRCWCVITPPDEKEYAKAVKEQKKAGAYEKVRYPKGEMKFYDTRKVTKKTKPIATVTDAYAAYAIYPQSKPLIDQSTLVKLEGLVTVHGQPPTTSEGFVFIMPEVHPAVSGFEMMLQFLFPVFDTFCLYGRPSRLIADTLDQRGLMFAMPRDRRYGYLDILDVSALIHTEGSQSWNERQWRREMKKLVSQRMTAEMEGGRASRQFSQRRNTMTGRTSLAPAANGIRFEDVPSTHSTPGSRSASPVQIAGAADIRYTPPRRTDSAPPAQHMSPHKRSASDALNGYKKYQSETPSRLSYQADRDDSDQPPPPPRHGRPLGPGTLERIQSGAETPTLGSIETEVQSHAAASPILLPPEPVATPPSFMHQANSRPANQPYAPAELRRQHSNVDEATLNQMRDAARPREEDDLTSGWEAEMQYRVDGQGHNLNSVASNSNYGSQGGLRADRSQGTSAILNPSTTEKLAPQPRQRLSTIPGSPHTGQDADHLQSPEATTPVAARVVADAGTKQAETGEGRHERQGPPSLLSSSHSIQRKPIPKSVSQNNVTEGGDSLPAERLQTGSPSAANEEMEPPSPDSPVAASWAGDLIDEDALAAILNSPRADTMLSQTSHASSATPDYASTAPSERDEKREPTEKPRAGVLKMVGNPEYKPEPRPGGASRLDTWAQDKARAAAGTPVIDFVPTYSYTPISRPGTSGTMTGMESRSRPRSGDHLRQSSQIGLSRVSPAGEANRHSYFGGRTTPSPGGLTPTDGWHAPGNRHSIAWQPISSPVVTPGGSKKQSLTPEQWVQYRAALASQPQAAPPRKPIPNYAHHRPASGNLIPQVHTRPMSKTPPPLTRTPSGDWSQQRQTPLGRPHSRGASATLTTIPASQLTAKEQMQVARVTNTPLVNYTTNADKKAQEPYQPGLFGAMAAREKEKADSKKVRDSSANRLSMNVQQAIAMKQQQQYEAEAAAQVAYQAQVTQHAQQQSISMMQQMQNLQLQSNMMLAQQQQQQQQQQRLQQAQDYEYPQSMYGGNQMMQSPMVQTPGGNVQSMSPTTQGHWQRQQSYGYQYQQGGGQYGQQGQWQGRR</sequence>
<evidence type="ECO:0000313" key="4">
    <source>
        <dbReference type="Proteomes" id="UP001138500"/>
    </source>
</evidence>
<dbReference type="SMART" id="SM00233">
    <property type="entry name" value="PH"/>
    <property type="match status" value="1"/>
</dbReference>
<dbReference type="OrthoDB" id="5563754at2759"/>
<evidence type="ECO:0000313" key="3">
    <source>
        <dbReference type="EMBL" id="KAH9826739.1"/>
    </source>
</evidence>
<evidence type="ECO:0000259" key="2">
    <source>
        <dbReference type="PROSITE" id="PS50003"/>
    </source>
</evidence>
<feature type="compositionally biased region" description="Polar residues" evidence="1">
    <location>
        <begin position="735"/>
        <end position="748"/>
    </location>
</feature>
<evidence type="ECO:0000256" key="1">
    <source>
        <dbReference type="SAM" id="MobiDB-lite"/>
    </source>
</evidence>
<feature type="compositionally biased region" description="Low complexity" evidence="1">
    <location>
        <begin position="1"/>
        <end position="17"/>
    </location>
</feature>
<reference evidence="3 4" key="1">
    <citation type="journal article" date="2018" name="IMA Fungus">
        <title>IMA Genome-F 10: Nine draft genome sequences of Claviceps purpurea s.lat., including C. arundinis, C. humidiphila, and C. cf. spartinae, pseudomolecules for the pitch canker pathogen Fusarium circinatum, draft genome of Davidsoniella eucalypti, Grosmannia galeiformis, Quambalaria eucalypti, and Teratosphaeria destructans.</title>
        <authorList>
            <person name="Wingfield B.D."/>
            <person name="Liu M."/>
            <person name="Nguyen H.D."/>
            <person name="Lane F.A."/>
            <person name="Morgan S.W."/>
            <person name="De Vos L."/>
            <person name="Wilken P.M."/>
            <person name="Duong T.A."/>
            <person name="Aylward J."/>
            <person name="Coetzee M.P."/>
            <person name="Dadej K."/>
            <person name="De Beer Z.W."/>
            <person name="Findlay W."/>
            <person name="Havenga M."/>
            <person name="Kolarik M."/>
            <person name="Menzies J.G."/>
            <person name="Naidoo K."/>
            <person name="Pochopski O."/>
            <person name="Shoukouhi P."/>
            <person name="Santana Q.C."/>
            <person name="Seifert K.A."/>
            <person name="Soal N."/>
            <person name="Steenkamp E.T."/>
            <person name="Tatham C.T."/>
            <person name="van der Nest M.A."/>
            <person name="Wingfield M.J."/>
        </authorList>
    </citation>
    <scope>NUCLEOTIDE SEQUENCE [LARGE SCALE GENOMIC DNA]</scope>
    <source>
        <strain evidence="3">CMW44962</strain>
    </source>
</reference>
<feature type="compositionally biased region" description="Polar residues" evidence="1">
    <location>
        <begin position="1125"/>
        <end position="1137"/>
    </location>
</feature>
<reference evidence="3 4" key="2">
    <citation type="journal article" date="2021" name="Curr. Genet.">
        <title>Genetic response to nitrogen starvation in the aggressive Eucalyptus foliar pathogen Teratosphaeria destructans.</title>
        <authorList>
            <person name="Havenga M."/>
            <person name="Wingfield B.D."/>
            <person name="Wingfield M.J."/>
            <person name="Dreyer L.L."/>
            <person name="Roets F."/>
            <person name="Aylward J."/>
        </authorList>
    </citation>
    <scope>NUCLEOTIDE SEQUENCE [LARGE SCALE GENOMIC DNA]</scope>
    <source>
        <strain evidence="3">CMW44962</strain>
    </source>
</reference>
<feature type="compositionally biased region" description="Polar residues" evidence="1">
    <location>
        <begin position="520"/>
        <end position="532"/>
    </location>
</feature>
<dbReference type="InterPro" id="IPR011993">
    <property type="entry name" value="PH-like_dom_sf"/>
</dbReference>
<feature type="compositionally biased region" description="Polar residues" evidence="1">
    <location>
        <begin position="1301"/>
        <end position="1330"/>
    </location>
</feature>
<protein>
    <submittedName>
        <fullName evidence="3">Pleckstrin homology domain</fullName>
    </submittedName>
</protein>
<feature type="compositionally biased region" description="Polar residues" evidence="1">
    <location>
        <begin position="491"/>
        <end position="504"/>
    </location>
</feature>
<feature type="region of interest" description="Disordered" evidence="1">
    <location>
        <begin position="639"/>
        <end position="871"/>
    </location>
</feature>
<feature type="compositionally biased region" description="Polar residues" evidence="1">
    <location>
        <begin position="713"/>
        <end position="725"/>
    </location>
</feature>
<feature type="region of interest" description="Disordered" evidence="1">
    <location>
        <begin position="890"/>
        <end position="947"/>
    </location>
</feature>
<dbReference type="PROSITE" id="PS50003">
    <property type="entry name" value="PH_DOMAIN"/>
    <property type="match status" value="1"/>
</dbReference>
<feature type="region of interest" description="Disordered" evidence="1">
    <location>
        <begin position="1"/>
        <end position="82"/>
    </location>
</feature>
<feature type="region of interest" description="Disordered" evidence="1">
    <location>
        <begin position="978"/>
        <end position="1047"/>
    </location>
</feature>
<dbReference type="InterPro" id="IPR001849">
    <property type="entry name" value="PH_domain"/>
</dbReference>
<organism evidence="3 4">
    <name type="scientific">Teratosphaeria destructans</name>
    <dbReference type="NCBI Taxonomy" id="418781"/>
    <lineage>
        <taxon>Eukaryota</taxon>
        <taxon>Fungi</taxon>
        <taxon>Dikarya</taxon>
        <taxon>Ascomycota</taxon>
        <taxon>Pezizomycotina</taxon>
        <taxon>Dothideomycetes</taxon>
        <taxon>Dothideomycetidae</taxon>
        <taxon>Mycosphaerellales</taxon>
        <taxon>Teratosphaeriaceae</taxon>
        <taxon>Teratosphaeria</taxon>
    </lineage>
</organism>
<dbReference type="SUPFAM" id="SSF50729">
    <property type="entry name" value="PH domain-like"/>
    <property type="match status" value="1"/>
</dbReference>
<gene>
    <name evidence="3" type="ORF">Tdes44962_MAKER09965</name>
</gene>
<feature type="region of interest" description="Disordered" evidence="1">
    <location>
        <begin position="1102"/>
        <end position="1148"/>
    </location>
</feature>
<dbReference type="Gene3D" id="2.30.29.30">
    <property type="entry name" value="Pleckstrin-homology domain (PH domain)/Phosphotyrosine-binding domain (PTB)"/>
    <property type="match status" value="1"/>
</dbReference>
<feature type="compositionally biased region" description="Basic and acidic residues" evidence="1">
    <location>
        <begin position="797"/>
        <end position="806"/>
    </location>
</feature>
<feature type="domain" description="PH" evidence="2">
    <location>
        <begin position="121"/>
        <end position="239"/>
    </location>
</feature>
<proteinExistence type="predicted"/>
<feature type="compositionally biased region" description="Polar residues" evidence="1">
    <location>
        <begin position="978"/>
        <end position="989"/>
    </location>
</feature>
<feature type="region of interest" description="Disordered" evidence="1">
    <location>
        <begin position="479"/>
        <end position="613"/>
    </location>
</feature>
<dbReference type="InterPro" id="IPR058155">
    <property type="entry name" value="Skg3/CAF120-like_PH"/>
</dbReference>
<dbReference type="Pfam" id="PF25381">
    <property type="entry name" value="PH_26"/>
    <property type="match status" value="1"/>
</dbReference>
<name>A0A9W7SQH2_9PEZI</name>
<feature type="compositionally biased region" description="Polar residues" evidence="1">
    <location>
        <begin position="891"/>
        <end position="902"/>
    </location>
</feature>
<feature type="compositionally biased region" description="Polar residues" evidence="1">
    <location>
        <begin position="41"/>
        <end position="51"/>
    </location>
</feature>
<feature type="compositionally biased region" description="Basic and acidic residues" evidence="1">
    <location>
        <begin position="911"/>
        <end position="924"/>
    </location>
</feature>
<keyword evidence="4" id="KW-1185">Reference proteome</keyword>